<keyword evidence="1" id="KW-0812">Transmembrane</keyword>
<evidence type="ECO:0000256" key="1">
    <source>
        <dbReference type="SAM" id="Phobius"/>
    </source>
</evidence>
<feature type="transmembrane region" description="Helical" evidence="1">
    <location>
        <begin position="170"/>
        <end position="198"/>
    </location>
</feature>
<dbReference type="AlphaFoldDB" id="A0A0G1A6W8"/>
<evidence type="ECO:0000313" key="3">
    <source>
        <dbReference type="Proteomes" id="UP000034837"/>
    </source>
</evidence>
<feature type="transmembrane region" description="Helical" evidence="1">
    <location>
        <begin position="390"/>
        <end position="407"/>
    </location>
</feature>
<accession>A0A0G1A6W8</accession>
<name>A0A0G1A6W8_9BACT</name>
<dbReference type="Proteomes" id="UP000034837">
    <property type="component" value="Unassembled WGS sequence"/>
</dbReference>
<organism evidence="2 3">
    <name type="scientific">Candidatus Magasanikbacteria bacterium GW2011_GWA2_42_32</name>
    <dbReference type="NCBI Taxonomy" id="1619039"/>
    <lineage>
        <taxon>Bacteria</taxon>
        <taxon>Candidatus Magasanikiibacteriota</taxon>
    </lineage>
</organism>
<feature type="transmembrane region" description="Helical" evidence="1">
    <location>
        <begin position="333"/>
        <end position="353"/>
    </location>
</feature>
<evidence type="ECO:0000313" key="2">
    <source>
        <dbReference type="EMBL" id="KKS56689.1"/>
    </source>
</evidence>
<gene>
    <name evidence="2" type="ORF">UV20_C0007G0026</name>
</gene>
<feature type="transmembrane region" description="Helical" evidence="1">
    <location>
        <begin position="307"/>
        <end position="327"/>
    </location>
</feature>
<sequence length="497" mass="57636">MAKKIVIACLFLFILSFLRIAPVVYKGYAPTGLHENIILARNLAISGKYSIENKNNVILSSSKVAQEGVISTFGNKLTIYIYSFIFKILGFSPNLPFYVSVLMFAFSAVLIFLIIFEIFGNFWLAATASSLDLFMPFVWKGSLFAGSYEFATVFFLLALLLYIKWRSKNPYILVLSGLFFGLAIASRNAFLFSVLAVVFYEFYRTRKWKWAVFVGAPALAVFLLLGALNNSYVKSTDESFTRYGHLFPDPYTYHFEKDEYIKEVALKSNDPEFVEFLAKYGYSVPISKTIRVYAWSFIFYIKESFSLINFGGPLFVFLAFFGAAMLYKEKKEWFTFCVFWLSFLYLGLILLKTNNWDHFLEIRSIIILFISFAVWKIISIFKIYFPQKKAVLLSLAFISFLAFQLFYTNKWLFHQDYEASFMPKANLIIDDLKKRGLSKEDIIAIDHHQNTPAILNYYTDLSFIYFAPETLKKLEERGNLQEVLKKFGVTYLIRNEK</sequence>
<feature type="transmembrane region" description="Helical" evidence="1">
    <location>
        <begin position="145"/>
        <end position="163"/>
    </location>
</feature>
<feature type="transmembrane region" description="Helical" evidence="1">
    <location>
        <begin position="365"/>
        <end position="384"/>
    </location>
</feature>
<dbReference type="EMBL" id="LCDO01000007">
    <property type="protein sequence ID" value="KKS56689.1"/>
    <property type="molecule type" value="Genomic_DNA"/>
</dbReference>
<keyword evidence="1" id="KW-1133">Transmembrane helix</keyword>
<protein>
    <recommendedName>
        <fullName evidence="4">Glycosyltransferase RgtA/B/C/D-like domain-containing protein</fullName>
    </recommendedName>
</protein>
<evidence type="ECO:0008006" key="4">
    <source>
        <dbReference type="Google" id="ProtNLM"/>
    </source>
</evidence>
<comment type="caution">
    <text evidence="2">The sequence shown here is derived from an EMBL/GenBank/DDBJ whole genome shotgun (WGS) entry which is preliminary data.</text>
</comment>
<reference evidence="2 3" key="1">
    <citation type="journal article" date="2015" name="Nature">
        <title>rRNA introns, odd ribosomes, and small enigmatic genomes across a large radiation of phyla.</title>
        <authorList>
            <person name="Brown C.T."/>
            <person name="Hug L.A."/>
            <person name="Thomas B.C."/>
            <person name="Sharon I."/>
            <person name="Castelle C.J."/>
            <person name="Singh A."/>
            <person name="Wilkins M.J."/>
            <person name="Williams K.H."/>
            <person name="Banfield J.F."/>
        </authorList>
    </citation>
    <scope>NUCLEOTIDE SEQUENCE [LARGE SCALE GENOMIC DNA]</scope>
</reference>
<proteinExistence type="predicted"/>
<feature type="transmembrane region" description="Helical" evidence="1">
    <location>
        <begin position="210"/>
        <end position="228"/>
    </location>
</feature>
<keyword evidence="1" id="KW-0472">Membrane</keyword>